<dbReference type="EMBL" id="CALSDN010000005">
    <property type="protein sequence ID" value="CAH6721145.1"/>
    <property type="molecule type" value="Genomic_DNA"/>
</dbReference>
<sequence>MTFKVDQLKSITANDPEHLRQMENQIQQEFRELVRNYLEKRVNKVNAMMKNIDSSIKELQQNDNQWEKVFKFENEAIDSMKSNSELLLNGGGIKDYSSYEQEINEIITNISNPKTFDNILNESNKLEFDNFFKPSLENSNQEIDMVFNESQYQKSLVHKNLEKNKNIIWLQYREKLMAEKERLIEESLKELHDLNKSYHREDITKDYEQDWDHYHKSLLSINDLKHDNPNYNIYELTNIRRNIISRLGDNKLSQLESLSEIETNNDLKMMRGELKPVEDVDGEFQNQYNELLSTEVMELPTIPPIESFANS</sequence>
<protein>
    <submittedName>
        <fullName evidence="1">Uncharacterized protein</fullName>
    </submittedName>
</protein>
<evidence type="ECO:0000313" key="1">
    <source>
        <dbReference type="EMBL" id="CAH6721145.1"/>
    </source>
</evidence>
<proteinExistence type="predicted"/>
<accession>A0ACA9Y810</accession>
<organism evidence="1 2">
    <name type="scientific">[Candida] jaroonii</name>
    <dbReference type="NCBI Taxonomy" id="467808"/>
    <lineage>
        <taxon>Eukaryota</taxon>
        <taxon>Fungi</taxon>
        <taxon>Dikarya</taxon>
        <taxon>Ascomycota</taxon>
        <taxon>Saccharomycotina</taxon>
        <taxon>Pichiomycetes</taxon>
        <taxon>Debaryomycetaceae</taxon>
        <taxon>Yamadazyma</taxon>
    </lineage>
</organism>
<gene>
    <name evidence="1" type="ORF">CLIB1444_05S04566</name>
</gene>
<reference evidence="1" key="1">
    <citation type="submission" date="2022-06" db="EMBL/GenBank/DDBJ databases">
        <authorList>
            <person name="Legras J.-L."/>
            <person name="Devillers H."/>
            <person name="Grondin C."/>
        </authorList>
    </citation>
    <scope>NUCLEOTIDE SEQUENCE</scope>
    <source>
        <strain evidence="1">CLIB 1444</strain>
    </source>
</reference>
<evidence type="ECO:0000313" key="2">
    <source>
        <dbReference type="Proteomes" id="UP001152531"/>
    </source>
</evidence>
<dbReference type="Proteomes" id="UP001152531">
    <property type="component" value="Unassembled WGS sequence"/>
</dbReference>
<keyword evidence="2" id="KW-1185">Reference proteome</keyword>
<comment type="caution">
    <text evidence="1">The sequence shown here is derived from an EMBL/GenBank/DDBJ whole genome shotgun (WGS) entry which is preliminary data.</text>
</comment>
<name>A0ACA9Y810_9ASCO</name>